<reference evidence="9" key="1">
    <citation type="journal article" date="2008" name="Science">
        <title>Genome of an endosymbiont coupling N2 fixation to cellulolysis within RT protist cells in termite gut.</title>
        <authorList>
            <person name="Hongoh Y."/>
            <person name="Sharma V.K."/>
            <person name="Prakash T."/>
            <person name="Noda S."/>
            <person name="Toh H."/>
            <person name="Taylor T.D."/>
            <person name="Kudo T."/>
            <person name="Sakaki Y."/>
            <person name="Toyoda A."/>
            <person name="Hattori M."/>
            <person name="Ohkuma M."/>
        </authorList>
    </citation>
    <scope>NUCLEOTIDE SEQUENCE [LARGE SCALE GENOMIC DNA]</scope>
</reference>
<evidence type="ECO:0000256" key="4">
    <source>
        <dbReference type="ARBA" id="ARBA00023136"/>
    </source>
</evidence>
<dbReference type="NCBIfam" id="TIGR00247">
    <property type="entry name" value="endolytic transglycosylase MltG"/>
    <property type="match status" value="1"/>
</dbReference>
<accession>B6YQY6</accession>
<name>B6YQY6_AZOPC</name>
<feature type="site" description="Important for catalytic activity" evidence="7">
    <location>
        <position position="227"/>
    </location>
</feature>
<evidence type="ECO:0000313" key="8">
    <source>
        <dbReference type="EMBL" id="BAG83608.1"/>
    </source>
</evidence>
<keyword evidence="1 7" id="KW-1003">Cell membrane</keyword>
<dbReference type="Gene3D" id="3.30.1490.480">
    <property type="entry name" value="Endolytic murein transglycosylase"/>
    <property type="match status" value="1"/>
</dbReference>
<dbReference type="STRING" id="511995.CFPG_345"/>
<dbReference type="EMBL" id="AP010656">
    <property type="protein sequence ID" value="BAG83608.1"/>
    <property type="molecule type" value="Genomic_DNA"/>
</dbReference>
<keyword evidence="2 7" id="KW-0812">Transmembrane</keyword>
<comment type="catalytic activity">
    <reaction evidence="7">
        <text>a peptidoglycan chain = a peptidoglycan chain with N-acetyl-1,6-anhydromuramyl-[peptide] at the reducing end + a peptidoglycan chain with N-acetylglucosamine at the non-reducing end.</text>
        <dbReference type="EC" id="4.2.2.29"/>
    </reaction>
</comment>
<evidence type="ECO:0000256" key="6">
    <source>
        <dbReference type="ARBA" id="ARBA00023316"/>
    </source>
</evidence>
<dbReference type="Proteomes" id="UP000000723">
    <property type="component" value="Chromosome"/>
</dbReference>
<keyword evidence="5 7" id="KW-0456">Lyase</keyword>
<comment type="function">
    <text evidence="7">Functions as a peptidoglycan terminase that cleaves nascent peptidoglycan strands endolytically to terminate their elongation.</text>
</comment>
<evidence type="ECO:0000313" key="9">
    <source>
        <dbReference type="Proteomes" id="UP000000723"/>
    </source>
</evidence>
<protein>
    <recommendedName>
        <fullName evidence="7">Endolytic murein transglycosylase</fullName>
        <ecNumber evidence="7">4.2.2.29</ecNumber>
    </recommendedName>
    <alternativeName>
        <fullName evidence="7">Peptidoglycan lytic transglycosylase</fullName>
    </alternativeName>
    <alternativeName>
        <fullName evidence="7">Peptidoglycan polymerization terminase</fullName>
    </alternativeName>
</protein>
<dbReference type="AlphaFoldDB" id="B6YQY6"/>
<keyword evidence="9" id="KW-1185">Reference proteome</keyword>
<dbReference type="Gene3D" id="3.30.160.60">
    <property type="entry name" value="Classic Zinc Finger"/>
    <property type="match status" value="1"/>
</dbReference>
<dbReference type="eggNOG" id="COG1559">
    <property type="taxonomic scope" value="Bacteria"/>
</dbReference>
<evidence type="ECO:0000256" key="2">
    <source>
        <dbReference type="ARBA" id="ARBA00022692"/>
    </source>
</evidence>
<dbReference type="HAMAP" id="MF_02065">
    <property type="entry name" value="MltG"/>
    <property type="match status" value="1"/>
</dbReference>
<proteinExistence type="inferred from homology"/>
<keyword evidence="7" id="KW-0997">Cell inner membrane</keyword>
<comment type="similarity">
    <text evidence="7">Belongs to the transglycosylase MltG family.</text>
</comment>
<dbReference type="GO" id="GO:0005886">
    <property type="term" value="C:plasma membrane"/>
    <property type="evidence" value="ECO:0007669"/>
    <property type="project" value="UniProtKB-SubCell"/>
</dbReference>
<comment type="subcellular location">
    <subcellularLocation>
        <location evidence="7">Cell inner membrane</location>
        <topology evidence="7">Single-pass membrane protein</topology>
    </subcellularLocation>
</comment>
<keyword evidence="3 7" id="KW-1133">Transmembrane helix</keyword>
<sequence length="350" mass="41022">MKKLFDNDKKTKKIIMRNIIPLIMIVLFISRIIYCYMIIYPAFEINNPVSIYINESKNYNDLLLQLQFKAHIKNIYYFKQLALITKYIKSIKAGKYEITPQTTYLQAMQMFWNGRQKPVKLIFNNIRLKEDFASQIGNQLMLDSKALLDYLNNPSIVNSLGFDTVTIPAMFIPNTYEIYWNIPIDEFLKKMKKEYNQFWTTERLIKAKSMLLSPIEVSILASIVEEETNFKSEYPIIAGLYLNRLRKGMLLQADPTIKFAVKDFTLKRIFLKYLKTNSPYNTYKNHGLPPGPIRIPSISAIDGVLNYQNHTYLYMCAKEDLSGKHSFVTTLNEHSQNARKYHIKLNKLNI</sequence>
<dbReference type="Pfam" id="PF02618">
    <property type="entry name" value="YceG"/>
    <property type="match status" value="1"/>
</dbReference>
<dbReference type="KEGG" id="aps:CFPG_345"/>
<dbReference type="PANTHER" id="PTHR30518">
    <property type="entry name" value="ENDOLYTIC MUREIN TRANSGLYCOSYLASE"/>
    <property type="match status" value="1"/>
</dbReference>
<dbReference type="GO" id="GO:0009252">
    <property type="term" value="P:peptidoglycan biosynthetic process"/>
    <property type="evidence" value="ECO:0007669"/>
    <property type="project" value="UniProtKB-UniRule"/>
</dbReference>
<dbReference type="GO" id="GO:0071555">
    <property type="term" value="P:cell wall organization"/>
    <property type="evidence" value="ECO:0007669"/>
    <property type="project" value="UniProtKB-KW"/>
</dbReference>
<feature type="transmembrane region" description="Helical" evidence="7">
    <location>
        <begin position="20"/>
        <end position="43"/>
    </location>
</feature>
<dbReference type="CDD" id="cd08010">
    <property type="entry name" value="MltG_like"/>
    <property type="match status" value="1"/>
</dbReference>
<dbReference type="PANTHER" id="PTHR30518:SF2">
    <property type="entry name" value="ENDOLYTIC MUREIN TRANSGLYCOSYLASE"/>
    <property type="match status" value="1"/>
</dbReference>
<keyword evidence="6 7" id="KW-0961">Cell wall biogenesis/degradation</keyword>
<keyword evidence="4 7" id="KW-0472">Membrane</keyword>
<dbReference type="GO" id="GO:0008932">
    <property type="term" value="F:lytic endotransglycosylase activity"/>
    <property type="evidence" value="ECO:0007669"/>
    <property type="project" value="UniProtKB-UniRule"/>
</dbReference>
<dbReference type="HOGENOM" id="CLU_025574_2_0_10"/>
<organism evidence="8 9">
    <name type="scientific">Azobacteroides pseudotrichonymphae genomovar. CFP2</name>
    <dbReference type="NCBI Taxonomy" id="511995"/>
    <lineage>
        <taxon>Bacteria</taxon>
        <taxon>Pseudomonadati</taxon>
        <taxon>Bacteroidota</taxon>
        <taxon>Bacteroidia</taxon>
        <taxon>Bacteroidales</taxon>
        <taxon>Candidatus Azobacteroides</taxon>
    </lineage>
</organism>
<evidence type="ECO:0000256" key="3">
    <source>
        <dbReference type="ARBA" id="ARBA00022989"/>
    </source>
</evidence>
<dbReference type="InterPro" id="IPR003770">
    <property type="entry name" value="MLTG-like"/>
</dbReference>
<evidence type="ECO:0000256" key="7">
    <source>
        <dbReference type="HAMAP-Rule" id="MF_02065"/>
    </source>
</evidence>
<evidence type="ECO:0000256" key="1">
    <source>
        <dbReference type="ARBA" id="ARBA00022475"/>
    </source>
</evidence>
<gene>
    <name evidence="7" type="primary">mltG</name>
    <name evidence="8" type="ordered locus">CFPG_345</name>
</gene>
<dbReference type="EC" id="4.2.2.29" evidence="7"/>
<dbReference type="OrthoDB" id="9814591at2"/>
<evidence type="ECO:0000256" key="5">
    <source>
        <dbReference type="ARBA" id="ARBA00023239"/>
    </source>
</evidence>